<sequence length="38" mass="4513">MWGNDWLIGRYDRLTWDMLGCMGDMIAWFGICSVAWEI</sequence>
<name>A0ABV2K2S1_SPOPS</name>
<organism evidence="1 2">
    <name type="scientific">Sporosarcina psychrophila</name>
    <name type="common">Bacillus psychrophilus</name>
    <dbReference type="NCBI Taxonomy" id="1476"/>
    <lineage>
        <taxon>Bacteria</taxon>
        <taxon>Bacillati</taxon>
        <taxon>Bacillota</taxon>
        <taxon>Bacilli</taxon>
        <taxon>Bacillales</taxon>
        <taxon>Caryophanaceae</taxon>
        <taxon>Sporosarcina</taxon>
    </lineage>
</organism>
<dbReference type="EMBL" id="JBEPME010000001">
    <property type="protein sequence ID" value="MET3655372.1"/>
    <property type="molecule type" value="Genomic_DNA"/>
</dbReference>
<comment type="caution">
    <text evidence="1">The sequence shown here is derived from an EMBL/GenBank/DDBJ whole genome shotgun (WGS) entry which is preliminary data.</text>
</comment>
<accession>A0ABV2K2S1</accession>
<evidence type="ECO:0000313" key="2">
    <source>
        <dbReference type="Proteomes" id="UP001549104"/>
    </source>
</evidence>
<reference evidence="1 2" key="1">
    <citation type="submission" date="2024-06" db="EMBL/GenBank/DDBJ databases">
        <title>Sorghum-associated microbial communities from plants grown in Nebraska, USA.</title>
        <authorList>
            <person name="Schachtman D."/>
        </authorList>
    </citation>
    <scope>NUCLEOTIDE SEQUENCE [LARGE SCALE GENOMIC DNA]</scope>
    <source>
        <strain evidence="1 2">1288</strain>
    </source>
</reference>
<keyword evidence="2" id="KW-1185">Reference proteome</keyword>
<dbReference type="Proteomes" id="UP001549104">
    <property type="component" value="Unassembled WGS sequence"/>
</dbReference>
<proteinExistence type="predicted"/>
<gene>
    <name evidence="1" type="ORF">ABIC55_000456</name>
</gene>
<evidence type="ECO:0000313" key="1">
    <source>
        <dbReference type="EMBL" id="MET3655372.1"/>
    </source>
</evidence>
<protein>
    <submittedName>
        <fullName evidence="1">Uncharacterized protein</fullName>
    </submittedName>
</protein>